<keyword evidence="1" id="KW-0805">Transcription regulation</keyword>
<keyword evidence="6" id="KW-1185">Reference proteome</keyword>
<proteinExistence type="predicted"/>
<dbReference type="InterPro" id="IPR036388">
    <property type="entry name" value="WH-like_DNA-bd_sf"/>
</dbReference>
<dbReference type="Pfam" id="PF13404">
    <property type="entry name" value="HTH_AsnC-type"/>
    <property type="match status" value="1"/>
</dbReference>
<evidence type="ECO:0000313" key="6">
    <source>
        <dbReference type="Proteomes" id="UP000002730"/>
    </source>
</evidence>
<dbReference type="InterPro" id="IPR036390">
    <property type="entry name" value="WH_DNA-bd_sf"/>
</dbReference>
<dbReference type="Pfam" id="PF01037">
    <property type="entry name" value="AsnC_trans_reg"/>
    <property type="match status" value="1"/>
</dbReference>
<evidence type="ECO:0000313" key="5">
    <source>
        <dbReference type="EMBL" id="ADL53909.1"/>
    </source>
</evidence>
<dbReference type="GO" id="GO:0043200">
    <property type="term" value="P:response to amino acid"/>
    <property type="evidence" value="ECO:0007669"/>
    <property type="project" value="TreeGrafter"/>
</dbReference>
<dbReference type="PANTHER" id="PTHR30154:SF55">
    <property type="entry name" value="HTH-TYPE TRANSCRIPTIONAL REGULATOR LRPB"/>
    <property type="match status" value="1"/>
</dbReference>
<dbReference type="InterPro" id="IPR019887">
    <property type="entry name" value="Tscrpt_reg_AsnC/Lrp_C"/>
</dbReference>
<dbReference type="InterPro" id="IPR019888">
    <property type="entry name" value="Tscrpt_reg_AsnC-like"/>
</dbReference>
<dbReference type="GO" id="GO:0043565">
    <property type="term" value="F:sequence-specific DNA binding"/>
    <property type="evidence" value="ECO:0007669"/>
    <property type="project" value="InterPro"/>
</dbReference>
<organism evidence="5 6">
    <name type="scientific">Clostridium cellulovorans (strain ATCC 35296 / DSM 3052 / OCM 3 / 743B)</name>
    <dbReference type="NCBI Taxonomy" id="573061"/>
    <lineage>
        <taxon>Bacteria</taxon>
        <taxon>Bacillati</taxon>
        <taxon>Bacillota</taxon>
        <taxon>Clostridia</taxon>
        <taxon>Eubacteriales</taxon>
        <taxon>Clostridiaceae</taxon>
        <taxon>Clostridium</taxon>
    </lineage>
</organism>
<evidence type="ECO:0000256" key="1">
    <source>
        <dbReference type="ARBA" id="ARBA00023015"/>
    </source>
</evidence>
<name>D9SNB7_CLOC7</name>
<gene>
    <name evidence="5" type="ordered locus">Clocel_4248</name>
</gene>
<dbReference type="HOGENOM" id="CLU_091233_3_2_9"/>
<evidence type="ECO:0000256" key="3">
    <source>
        <dbReference type="ARBA" id="ARBA00023163"/>
    </source>
</evidence>
<evidence type="ECO:0000259" key="4">
    <source>
        <dbReference type="PROSITE" id="PS50956"/>
    </source>
</evidence>
<protein>
    <submittedName>
        <fullName evidence="5">Transcriptional regulator, AsnC family</fullName>
    </submittedName>
</protein>
<dbReference type="RefSeq" id="WP_010074263.1">
    <property type="nucleotide sequence ID" value="NC_014393.1"/>
</dbReference>
<evidence type="ECO:0000256" key="2">
    <source>
        <dbReference type="ARBA" id="ARBA00023125"/>
    </source>
</evidence>
<dbReference type="InterPro" id="IPR000485">
    <property type="entry name" value="AsnC-type_HTH_dom"/>
</dbReference>
<dbReference type="PROSITE" id="PS50956">
    <property type="entry name" value="HTH_ASNC_2"/>
    <property type="match status" value="1"/>
</dbReference>
<accession>D9SNB7</accession>
<dbReference type="PRINTS" id="PR00033">
    <property type="entry name" value="HTHASNC"/>
</dbReference>
<dbReference type="SMART" id="SM00344">
    <property type="entry name" value="HTH_ASNC"/>
    <property type="match status" value="1"/>
</dbReference>
<dbReference type="KEGG" id="ccb:Clocel_4248"/>
<keyword evidence="3" id="KW-0804">Transcription</keyword>
<dbReference type="GO" id="GO:0005829">
    <property type="term" value="C:cytosol"/>
    <property type="evidence" value="ECO:0007669"/>
    <property type="project" value="TreeGrafter"/>
</dbReference>
<feature type="domain" description="HTH asnC-type" evidence="4">
    <location>
        <begin position="2"/>
        <end position="66"/>
    </location>
</feature>
<reference evidence="5 6" key="1">
    <citation type="submission" date="2010-08" db="EMBL/GenBank/DDBJ databases">
        <title>Complete sequence of Clostridium cellulovorans 743B.</title>
        <authorList>
            <consortium name="US DOE Joint Genome Institute"/>
            <person name="Lucas S."/>
            <person name="Copeland A."/>
            <person name="Lapidus A."/>
            <person name="Cheng J.-F."/>
            <person name="Bruce D."/>
            <person name="Goodwin L."/>
            <person name="Pitluck S."/>
            <person name="Chertkov O."/>
            <person name="Detter J.C."/>
            <person name="Han C."/>
            <person name="Tapia R."/>
            <person name="Land M."/>
            <person name="Hauser L."/>
            <person name="Chang Y.-J."/>
            <person name="Jeffries C."/>
            <person name="Kyrpides N."/>
            <person name="Ivanova N."/>
            <person name="Mikhailova N."/>
            <person name="Hemme C.L."/>
            <person name="Woyke T."/>
        </authorList>
    </citation>
    <scope>NUCLEOTIDE SEQUENCE [LARGE SCALE GENOMIC DNA]</scope>
    <source>
        <strain evidence="6">ATCC 35296 / DSM 3052 / OCM 3 / 743B</strain>
    </source>
</reference>
<keyword evidence="2" id="KW-0238">DNA-binding</keyword>
<dbReference type="AlphaFoldDB" id="D9SNB7"/>
<dbReference type="SUPFAM" id="SSF46785">
    <property type="entry name" value="Winged helix' DNA-binding domain"/>
    <property type="match status" value="1"/>
</dbReference>
<dbReference type="Proteomes" id="UP000002730">
    <property type="component" value="Chromosome"/>
</dbReference>
<dbReference type="OrthoDB" id="66249at2"/>
<dbReference type="SUPFAM" id="SSF54909">
    <property type="entry name" value="Dimeric alpha+beta barrel"/>
    <property type="match status" value="1"/>
</dbReference>
<dbReference type="Gene3D" id="3.30.70.920">
    <property type="match status" value="1"/>
</dbReference>
<dbReference type="InterPro" id="IPR011008">
    <property type="entry name" value="Dimeric_a/b-barrel"/>
</dbReference>
<dbReference type="Gene3D" id="1.10.10.10">
    <property type="entry name" value="Winged helix-like DNA-binding domain superfamily/Winged helix DNA-binding domain"/>
    <property type="match status" value="1"/>
</dbReference>
<dbReference type="eggNOG" id="COG1522">
    <property type="taxonomic scope" value="Bacteria"/>
</dbReference>
<sequence length="135" mass="15240">MLDQTDIQILNLLKENARLQWREIGELVHLTGQAVSNRIKRMEQAGILQGYTIKINSSSLCKTAFITVFMKTLDHPAFIKFVKATESVLDCDRISGEGCYLLKVNFVDDDDLMGLLSKLLTFGNYRVNISIGKVK</sequence>
<dbReference type="PANTHER" id="PTHR30154">
    <property type="entry name" value="LEUCINE-RESPONSIVE REGULATORY PROTEIN"/>
    <property type="match status" value="1"/>
</dbReference>
<dbReference type="STRING" id="573061.Clocel_4248"/>
<dbReference type="EMBL" id="CP002160">
    <property type="protein sequence ID" value="ADL53909.1"/>
    <property type="molecule type" value="Genomic_DNA"/>
</dbReference>